<keyword evidence="4 6" id="KW-1133">Transmembrane helix</keyword>
<sequence>MAFSRKLQWRSCRAQRGSGSKVAIFGEMGVTRKAASKLRVFPWGHPPETKEERRLLVKIDFFVMSFLMLMYWSNYLNRTNLTSAYVSGMREKLNFQGTQFNTVNTVFTVRYICRLIPNNLALQIVPARIWLPSMALIWSGLSMCLAAAKNPGHIMAIRFFQALAEAWLRRSLDLTTFLDYGTRKRSWASGAVSSPARRSSGVSSAECYKEPSFAPRRAIAGFELSNGYFYSTASSLFRSHFVEAECKLAVTRLPPRPHTKLEWNLVKRVLGRRRWYAFSALFAWSSMLESVVLPTFSYRGCDRLKHHIRPHVRLLPLPLARQLHHGRRLHPLRHPNPHLGHPFAAKFFTFSLAGIGYAGQGNNFAWANDVMRDDDQERAMVLASMNIWSNVVNLWWSIVLYPATDAPRFKKGMIATICVAVVTVIITLATRHLDVRERKRYRNDAVSRPNDNV</sequence>
<evidence type="ECO:0008006" key="9">
    <source>
        <dbReference type="Google" id="ProtNLM"/>
    </source>
</evidence>
<feature type="transmembrane region" description="Helical" evidence="6">
    <location>
        <begin position="55"/>
        <end position="73"/>
    </location>
</feature>
<protein>
    <recommendedName>
        <fullName evidence="9">Major facilitator superfamily (MFS) profile domain-containing protein</fullName>
    </recommendedName>
</protein>
<reference evidence="7 8" key="1">
    <citation type="submission" date="2020-10" db="EMBL/GenBank/DDBJ databases">
        <authorList>
            <person name="Sedaghatjoo S."/>
        </authorList>
    </citation>
    <scope>NUCLEOTIDE SEQUENCE [LARGE SCALE GENOMIC DNA]</scope>
    <source>
        <strain evidence="7 8">LLFL</strain>
    </source>
</reference>
<comment type="caution">
    <text evidence="7">The sequence shown here is derived from an EMBL/GenBank/DDBJ whole genome shotgun (WGS) entry which is preliminary data.</text>
</comment>
<feature type="transmembrane region" description="Helical" evidence="6">
    <location>
        <begin position="413"/>
        <end position="433"/>
    </location>
</feature>
<evidence type="ECO:0000256" key="5">
    <source>
        <dbReference type="ARBA" id="ARBA00023136"/>
    </source>
</evidence>
<dbReference type="EMBL" id="CAJHJF010006026">
    <property type="protein sequence ID" value="CAD6953743.1"/>
    <property type="molecule type" value="Genomic_DNA"/>
</dbReference>
<feature type="transmembrane region" description="Helical" evidence="6">
    <location>
        <begin position="275"/>
        <end position="296"/>
    </location>
</feature>
<proteinExistence type="predicted"/>
<gene>
    <name evidence="7" type="ORF">JKILLFL_G1495</name>
</gene>
<dbReference type="GO" id="GO:0098717">
    <property type="term" value="P:pantothenate import across plasma membrane"/>
    <property type="evidence" value="ECO:0007669"/>
    <property type="project" value="TreeGrafter"/>
</dbReference>
<dbReference type="PANTHER" id="PTHR43791">
    <property type="entry name" value="PERMEASE-RELATED"/>
    <property type="match status" value="1"/>
</dbReference>
<evidence type="ECO:0000256" key="4">
    <source>
        <dbReference type="ARBA" id="ARBA00022989"/>
    </source>
</evidence>
<evidence type="ECO:0000313" key="8">
    <source>
        <dbReference type="Proteomes" id="UP000836404"/>
    </source>
</evidence>
<dbReference type="InterPro" id="IPR036259">
    <property type="entry name" value="MFS_trans_sf"/>
</dbReference>
<feature type="transmembrane region" description="Helical" evidence="6">
    <location>
        <begin position="379"/>
        <end position="401"/>
    </location>
</feature>
<accession>A0A9N8M1A4</accession>
<comment type="subcellular location">
    <subcellularLocation>
        <location evidence="1">Membrane</location>
        <topology evidence="1">Multi-pass membrane protein</topology>
    </subcellularLocation>
</comment>
<keyword evidence="3 6" id="KW-0812">Transmembrane</keyword>
<keyword evidence="5 6" id="KW-0472">Membrane</keyword>
<dbReference type="GO" id="GO:0015233">
    <property type="term" value="F:pantothenate transmembrane transporter activity"/>
    <property type="evidence" value="ECO:0007669"/>
    <property type="project" value="TreeGrafter"/>
</dbReference>
<dbReference type="GO" id="GO:0005886">
    <property type="term" value="C:plasma membrane"/>
    <property type="evidence" value="ECO:0007669"/>
    <property type="project" value="TreeGrafter"/>
</dbReference>
<name>A0A9N8M1A4_9BASI</name>
<evidence type="ECO:0000256" key="1">
    <source>
        <dbReference type="ARBA" id="ARBA00004141"/>
    </source>
</evidence>
<dbReference type="Proteomes" id="UP000836404">
    <property type="component" value="Unassembled WGS sequence"/>
</dbReference>
<dbReference type="SUPFAM" id="SSF103473">
    <property type="entry name" value="MFS general substrate transporter"/>
    <property type="match status" value="2"/>
</dbReference>
<feature type="transmembrane region" description="Helical" evidence="6">
    <location>
        <begin position="129"/>
        <end position="148"/>
    </location>
</feature>
<evidence type="ECO:0000313" key="7">
    <source>
        <dbReference type="EMBL" id="CAD6953743.1"/>
    </source>
</evidence>
<dbReference type="AlphaFoldDB" id="A0A9N8M1A4"/>
<organism evidence="7 8">
    <name type="scientific">Tilletia laevis</name>
    <dbReference type="NCBI Taxonomy" id="157183"/>
    <lineage>
        <taxon>Eukaryota</taxon>
        <taxon>Fungi</taxon>
        <taxon>Dikarya</taxon>
        <taxon>Basidiomycota</taxon>
        <taxon>Ustilaginomycotina</taxon>
        <taxon>Exobasidiomycetes</taxon>
        <taxon>Tilletiales</taxon>
        <taxon>Tilletiaceae</taxon>
        <taxon>Tilletia</taxon>
    </lineage>
</organism>
<evidence type="ECO:0000256" key="6">
    <source>
        <dbReference type="SAM" id="Phobius"/>
    </source>
</evidence>
<evidence type="ECO:0000256" key="3">
    <source>
        <dbReference type="ARBA" id="ARBA00022692"/>
    </source>
</evidence>
<evidence type="ECO:0000256" key="2">
    <source>
        <dbReference type="ARBA" id="ARBA00022448"/>
    </source>
</evidence>
<keyword evidence="2" id="KW-0813">Transport</keyword>
<keyword evidence="8" id="KW-1185">Reference proteome</keyword>
<feature type="transmembrane region" description="Helical" evidence="6">
    <location>
        <begin position="339"/>
        <end position="358"/>
    </location>
</feature>
<dbReference type="Gene3D" id="1.20.1250.20">
    <property type="entry name" value="MFS general substrate transporter like domains"/>
    <property type="match status" value="1"/>
</dbReference>
<dbReference type="PANTHER" id="PTHR43791:SF4">
    <property type="entry name" value="PANTOTHENATE TRANSPORTER FEN2"/>
    <property type="match status" value="1"/>
</dbReference>